<dbReference type="Pfam" id="PF00233">
    <property type="entry name" value="PDEase_I"/>
    <property type="match status" value="1"/>
</dbReference>
<protein>
    <submittedName>
        <fullName evidence="2">3'5'-cyclic nucleotide phosphodiesterase</fullName>
    </submittedName>
</protein>
<name>A0A9K3PX61_9STRA</name>
<dbReference type="AlphaFoldDB" id="A0A9K3PX61"/>
<dbReference type="PANTHER" id="PTHR11347">
    <property type="entry name" value="CYCLIC NUCLEOTIDE PHOSPHODIESTERASE"/>
    <property type="match status" value="1"/>
</dbReference>
<proteinExistence type="predicted"/>
<gene>
    <name evidence="2" type="ORF">IV203_026447</name>
</gene>
<dbReference type="GO" id="GO:0007165">
    <property type="term" value="P:signal transduction"/>
    <property type="evidence" value="ECO:0007669"/>
    <property type="project" value="InterPro"/>
</dbReference>
<dbReference type="OrthoDB" id="41650at2759"/>
<dbReference type="GO" id="GO:0004114">
    <property type="term" value="F:3',5'-cyclic-nucleotide phosphodiesterase activity"/>
    <property type="evidence" value="ECO:0007669"/>
    <property type="project" value="InterPro"/>
</dbReference>
<accession>A0A9K3PX61</accession>
<dbReference type="Proteomes" id="UP000693970">
    <property type="component" value="Unassembled WGS sequence"/>
</dbReference>
<reference evidence="2" key="1">
    <citation type="journal article" date="2021" name="Sci. Rep.">
        <title>Diploid genomic architecture of Nitzschia inconspicua, an elite biomass production diatom.</title>
        <authorList>
            <person name="Oliver A."/>
            <person name="Podell S."/>
            <person name="Pinowska A."/>
            <person name="Traller J.C."/>
            <person name="Smith S.R."/>
            <person name="McClure R."/>
            <person name="Beliaev A."/>
            <person name="Bohutskyi P."/>
            <person name="Hill E.A."/>
            <person name="Rabines A."/>
            <person name="Zheng H."/>
            <person name="Allen L.Z."/>
            <person name="Kuo A."/>
            <person name="Grigoriev I.V."/>
            <person name="Allen A.E."/>
            <person name="Hazlebeck D."/>
            <person name="Allen E.E."/>
        </authorList>
    </citation>
    <scope>NUCLEOTIDE SEQUENCE</scope>
    <source>
        <strain evidence="2">Hildebrandi</strain>
    </source>
</reference>
<sequence>MGRLPILCNLLQRELTVSGLDVSEQAPVVICQISLLQHASHVLNSVQKLLKRVILAEQERVDSATRDSYATKIASDPLTQFSIVFSALIHDVDHSSENSSAGINCIHSVLCLCSTDDFFYALLPFVGVPNGQLIKEEAHVATLYNNKSVAEQNSLDLDFELLMDPRYKDLQRCIFCSREELHRFRQLLVNVVIATDIFDKDMKELRSRRWEKAFHQENEASLSQVDEFNLKGTIVLEYIMQASDVSHTMQHWYIYKKWNQRLFEEMYTAFVSGRGDQDPSEGWYKGELWFFDNYVIRLAKKLQECRVFGAASDECLNYAEFLSERRSSGGGESRNLTLCQGELSFIRRANQMIGEEISASPSAFGGLERYDRVCSVQKFIQGEGERSTEIELR</sequence>
<comment type="caution">
    <text evidence="2">The sequence shown here is derived from an EMBL/GenBank/DDBJ whole genome shotgun (WGS) entry which is preliminary data.</text>
</comment>
<organism evidence="2 3">
    <name type="scientific">Nitzschia inconspicua</name>
    <dbReference type="NCBI Taxonomy" id="303405"/>
    <lineage>
        <taxon>Eukaryota</taxon>
        <taxon>Sar</taxon>
        <taxon>Stramenopiles</taxon>
        <taxon>Ochrophyta</taxon>
        <taxon>Bacillariophyta</taxon>
        <taxon>Bacillariophyceae</taxon>
        <taxon>Bacillariophycidae</taxon>
        <taxon>Bacillariales</taxon>
        <taxon>Bacillariaceae</taxon>
        <taxon>Nitzschia</taxon>
    </lineage>
</organism>
<keyword evidence="3" id="KW-1185">Reference proteome</keyword>
<dbReference type="EMBL" id="JAGRRH010000010">
    <property type="protein sequence ID" value="KAG7363087.1"/>
    <property type="molecule type" value="Genomic_DNA"/>
</dbReference>
<reference evidence="2" key="2">
    <citation type="submission" date="2021-04" db="EMBL/GenBank/DDBJ databases">
        <authorList>
            <person name="Podell S."/>
        </authorList>
    </citation>
    <scope>NUCLEOTIDE SEQUENCE</scope>
    <source>
        <strain evidence="2">Hildebrandi</strain>
    </source>
</reference>
<feature type="domain" description="PDEase" evidence="1">
    <location>
        <begin position="127"/>
        <end position="268"/>
    </location>
</feature>
<evidence type="ECO:0000259" key="1">
    <source>
        <dbReference type="Pfam" id="PF00233"/>
    </source>
</evidence>
<dbReference type="InterPro" id="IPR002073">
    <property type="entry name" value="PDEase_catalytic_dom"/>
</dbReference>
<evidence type="ECO:0000313" key="3">
    <source>
        <dbReference type="Proteomes" id="UP000693970"/>
    </source>
</evidence>
<evidence type="ECO:0000313" key="2">
    <source>
        <dbReference type="EMBL" id="KAG7363087.1"/>
    </source>
</evidence>